<evidence type="ECO:0000256" key="5">
    <source>
        <dbReference type="SAM" id="SignalP"/>
    </source>
</evidence>
<evidence type="ECO:0000259" key="9">
    <source>
        <dbReference type="Pfam" id="PF25975"/>
    </source>
</evidence>
<feature type="chain" id="PRO_5036864028" evidence="5">
    <location>
        <begin position="23"/>
        <end position="437"/>
    </location>
</feature>
<keyword evidence="4" id="KW-0406">Ion transport</keyword>
<dbReference type="Pfam" id="PF25975">
    <property type="entry name" value="CzcB_C"/>
    <property type="match status" value="1"/>
</dbReference>
<evidence type="ECO:0000313" key="11">
    <source>
        <dbReference type="Proteomes" id="UP000696931"/>
    </source>
</evidence>
<feature type="domain" description="Heavy metal binding" evidence="6">
    <location>
        <begin position="40"/>
        <end position="64"/>
    </location>
</feature>
<evidence type="ECO:0000259" key="6">
    <source>
        <dbReference type="Pfam" id="PF19335"/>
    </source>
</evidence>
<dbReference type="InterPro" id="IPR058792">
    <property type="entry name" value="Beta-barrel_RND_2"/>
</dbReference>
<evidence type="ECO:0000256" key="1">
    <source>
        <dbReference type="ARBA" id="ARBA00009477"/>
    </source>
</evidence>
<organism evidence="10 11">
    <name type="scientific">Eiseniibacteriota bacterium</name>
    <dbReference type="NCBI Taxonomy" id="2212470"/>
    <lineage>
        <taxon>Bacteria</taxon>
        <taxon>Candidatus Eiseniibacteriota</taxon>
    </lineage>
</organism>
<evidence type="ECO:0000313" key="10">
    <source>
        <dbReference type="EMBL" id="MBI5171073.1"/>
    </source>
</evidence>
<dbReference type="SUPFAM" id="SSF111369">
    <property type="entry name" value="HlyD-like secretion proteins"/>
    <property type="match status" value="1"/>
</dbReference>
<dbReference type="Proteomes" id="UP000696931">
    <property type="component" value="Unassembled WGS sequence"/>
</dbReference>
<dbReference type="GO" id="GO:0022857">
    <property type="term" value="F:transmembrane transporter activity"/>
    <property type="evidence" value="ECO:0007669"/>
    <property type="project" value="InterPro"/>
</dbReference>
<dbReference type="GO" id="GO:0015679">
    <property type="term" value="P:plasma membrane copper ion transport"/>
    <property type="evidence" value="ECO:0007669"/>
    <property type="project" value="TreeGrafter"/>
</dbReference>
<keyword evidence="3 5" id="KW-0732">Signal</keyword>
<sequence>MSRTARWLGACLSLLLVTGALVTSCAKHDGATHTAAAAAKYHCPMHPTYVSDRPGSCPICGMSLTLITAPTDADTAHGAGGTSSGAVEGHAVVELTERELELTGVRTATAQYGELASTVRTVGEVKADETRLRHVHTKVPGSVERLFVSFSGQEVRKGQPLLALYSPELLATQEEYLRALQASDRAKDGPSDDARRAAAEMLDATRRRLELFDVPADVIARIASTRRTTRTITLDAPVSGFVSAKEVFEGMQIEAGTTIFTVTDLSRVWIEAEIYENEARHVRVGQSARLTLSEEPGKVYTARITYLYPFLDTDTRTLRVRFEFDNPGQRLKPGMYANVELQGEHDEGVLVPNDAIMDTGVRQLVYVQTGDRRFEPRAVTVGGRTGDQALVSSGLEAGESVVVQANFLLDSESRLRAALQAVPAATAPADPHAGHRR</sequence>
<accession>A0A933W4I4</accession>
<dbReference type="PROSITE" id="PS51257">
    <property type="entry name" value="PROKAR_LIPOPROTEIN"/>
    <property type="match status" value="1"/>
</dbReference>
<dbReference type="GO" id="GO:0046914">
    <property type="term" value="F:transition metal ion binding"/>
    <property type="evidence" value="ECO:0007669"/>
    <property type="project" value="TreeGrafter"/>
</dbReference>
<feature type="signal peptide" evidence="5">
    <location>
        <begin position="1"/>
        <end position="22"/>
    </location>
</feature>
<protein>
    <submittedName>
        <fullName evidence="10">Efflux RND transporter periplasmic adaptor subunit</fullName>
    </submittedName>
</protein>
<dbReference type="FunFam" id="2.40.420.20:FF:000003">
    <property type="entry name" value="Cation efflux system protein cusB"/>
    <property type="match status" value="1"/>
</dbReference>
<dbReference type="Pfam" id="PF25954">
    <property type="entry name" value="Beta-barrel_RND_2"/>
    <property type="match status" value="1"/>
</dbReference>
<gene>
    <name evidence="10" type="ORF">HZA61_16425</name>
</gene>
<feature type="domain" description="CzcB-like C-terminal circularly permuted SH3-like" evidence="9">
    <location>
        <begin position="349"/>
        <end position="409"/>
    </location>
</feature>
<dbReference type="InterPro" id="IPR045800">
    <property type="entry name" value="HMBD"/>
</dbReference>
<dbReference type="GO" id="GO:0016020">
    <property type="term" value="C:membrane"/>
    <property type="evidence" value="ECO:0007669"/>
    <property type="project" value="InterPro"/>
</dbReference>
<feature type="domain" description="CusB-like beta-barrel" evidence="8">
    <location>
        <begin position="267"/>
        <end position="344"/>
    </location>
</feature>
<dbReference type="GO" id="GO:0030288">
    <property type="term" value="C:outer membrane-bounded periplasmic space"/>
    <property type="evidence" value="ECO:0007669"/>
    <property type="project" value="TreeGrafter"/>
</dbReference>
<evidence type="ECO:0000259" key="8">
    <source>
        <dbReference type="Pfam" id="PF25954"/>
    </source>
</evidence>
<keyword evidence="2" id="KW-0813">Transport</keyword>
<dbReference type="Pfam" id="PF19335">
    <property type="entry name" value="HMBD"/>
    <property type="match status" value="1"/>
</dbReference>
<comment type="similarity">
    <text evidence="1">Belongs to the membrane fusion protein (MFP) (TC 8.A.1) family.</text>
</comment>
<dbReference type="InterPro" id="IPR006143">
    <property type="entry name" value="RND_pump_MFP"/>
</dbReference>
<dbReference type="PANTHER" id="PTHR30097:SF15">
    <property type="entry name" value="CATION EFFLUX SYSTEM PROTEIN CUSB"/>
    <property type="match status" value="1"/>
</dbReference>
<reference evidence="10" key="1">
    <citation type="submission" date="2020-07" db="EMBL/GenBank/DDBJ databases">
        <title>Huge and variable diversity of episymbiotic CPR bacteria and DPANN archaea in groundwater ecosystems.</title>
        <authorList>
            <person name="He C.Y."/>
            <person name="Keren R."/>
            <person name="Whittaker M."/>
            <person name="Farag I.F."/>
            <person name="Doudna J."/>
            <person name="Cate J.H.D."/>
            <person name="Banfield J.F."/>
        </authorList>
    </citation>
    <scope>NUCLEOTIDE SEQUENCE</scope>
    <source>
        <strain evidence="10">NC_groundwater_1813_Pr3_B-0.1um_71_17</strain>
    </source>
</reference>
<dbReference type="Gene3D" id="2.40.30.170">
    <property type="match status" value="1"/>
</dbReference>
<dbReference type="PANTHER" id="PTHR30097">
    <property type="entry name" value="CATION EFFLUX SYSTEM PROTEIN CUSB"/>
    <property type="match status" value="1"/>
</dbReference>
<dbReference type="FunFam" id="2.40.30.170:FF:000010">
    <property type="entry name" value="Efflux RND transporter periplasmic adaptor subunit"/>
    <property type="match status" value="1"/>
</dbReference>
<dbReference type="Gene3D" id="2.40.420.20">
    <property type="match status" value="1"/>
</dbReference>
<dbReference type="AlphaFoldDB" id="A0A933W4I4"/>
<evidence type="ECO:0000256" key="2">
    <source>
        <dbReference type="ARBA" id="ARBA00022448"/>
    </source>
</evidence>
<evidence type="ECO:0000256" key="3">
    <source>
        <dbReference type="ARBA" id="ARBA00022729"/>
    </source>
</evidence>
<proteinExistence type="inferred from homology"/>
<dbReference type="InterPro" id="IPR051909">
    <property type="entry name" value="MFP_Cation_Efflux"/>
</dbReference>
<evidence type="ECO:0000256" key="4">
    <source>
        <dbReference type="ARBA" id="ARBA00023065"/>
    </source>
</evidence>
<comment type="caution">
    <text evidence="10">The sequence shown here is derived from an EMBL/GenBank/DDBJ whole genome shotgun (WGS) entry which is preliminary data.</text>
</comment>
<dbReference type="GO" id="GO:0060003">
    <property type="term" value="P:copper ion export"/>
    <property type="evidence" value="ECO:0007669"/>
    <property type="project" value="TreeGrafter"/>
</dbReference>
<feature type="domain" description="CusB-like barrel-sandwich hybrid" evidence="7">
    <location>
        <begin position="133"/>
        <end position="262"/>
    </location>
</feature>
<dbReference type="EMBL" id="JACRIW010000117">
    <property type="protein sequence ID" value="MBI5171073.1"/>
    <property type="molecule type" value="Genomic_DNA"/>
</dbReference>
<dbReference type="Pfam" id="PF25919">
    <property type="entry name" value="BSH_CusB"/>
    <property type="match status" value="1"/>
</dbReference>
<name>A0A933W4I4_UNCEI</name>
<dbReference type="NCBIfam" id="TIGR01730">
    <property type="entry name" value="RND_mfp"/>
    <property type="match status" value="1"/>
</dbReference>
<dbReference type="InterPro" id="IPR058649">
    <property type="entry name" value="CzcB_C"/>
</dbReference>
<evidence type="ECO:0000259" key="7">
    <source>
        <dbReference type="Pfam" id="PF25919"/>
    </source>
</evidence>
<dbReference type="InterPro" id="IPR058790">
    <property type="entry name" value="BSH_CusB"/>
</dbReference>